<evidence type="ECO:0000313" key="1">
    <source>
        <dbReference type="EMBL" id="OIW22117.1"/>
    </source>
</evidence>
<reference evidence="1 2" key="1">
    <citation type="submission" date="2016-10" db="EMBL/GenBank/DDBJ databases">
        <title>Draft genome sequence of Coniochaeta ligniaria NRRL30616, a lignocellulolytic fungus for bioabatement of inhibitors in plant biomass hydrolysates.</title>
        <authorList>
            <consortium name="DOE Joint Genome Institute"/>
            <person name="Jimenez D.J."/>
            <person name="Hector R.E."/>
            <person name="Riley R."/>
            <person name="Sun H."/>
            <person name="Grigoriev I.V."/>
            <person name="Van Elsas J.D."/>
            <person name="Nichols N.N."/>
        </authorList>
    </citation>
    <scope>NUCLEOTIDE SEQUENCE [LARGE SCALE GENOMIC DNA]</scope>
    <source>
        <strain evidence="1 2">NRRL 30616</strain>
    </source>
</reference>
<protein>
    <submittedName>
        <fullName evidence="1">Uncharacterized protein</fullName>
    </submittedName>
</protein>
<gene>
    <name evidence="1" type="ORF">CONLIGDRAFT_465634</name>
</gene>
<proteinExistence type="predicted"/>
<accession>A0A1J7I3P9</accession>
<dbReference type="Proteomes" id="UP000182658">
    <property type="component" value="Unassembled WGS sequence"/>
</dbReference>
<dbReference type="EMBL" id="KV875165">
    <property type="protein sequence ID" value="OIW22117.1"/>
    <property type="molecule type" value="Genomic_DNA"/>
</dbReference>
<sequence>MANCFRPGTWSTTRPKRAWPVYRTTMVSRRVSNPATTAGRSAAACSAPPGHTCTRRSQLHTCQLRPP</sequence>
<evidence type="ECO:0000313" key="2">
    <source>
        <dbReference type="Proteomes" id="UP000182658"/>
    </source>
</evidence>
<organism evidence="1 2">
    <name type="scientific">Coniochaeta ligniaria NRRL 30616</name>
    <dbReference type="NCBI Taxonomy" id="1408157"/>
    <lineage>
        <taxon>Eukaryota</taxon>
        <taxon>Fungi</taxon>
        <taxon>Dikarya</taxon>
        <taxon>Ascomycota</taxon>
        <taxon>Pezizomycotina</taxon>
        <taxon>Sordariomycetes</taxon>
        <taxon>Sordariomycetidae</taxon>
        <taxon>Coniochaetales</taxon>
        <taxon>Coniochaetaceae</taxon>
        <taxon>Coniochaeta</taxon>
    </lineage>
</organism>
<dbReference type="AlphaFoldDB" id="A0A1J7I3P9"/>
<dbReference type="InParanoid" id="A0A1J7I3P9"/>
<keyword evidence="2" id="KW-1185">Reference proteome</keyword>
<name>A0A1J7I3P9_9PEZI</name>